<evidence type="ECO:0000313" key="3">
    <source>
        <dbReference type="WBParaSite" id="jg10337"/>
    </source>
</evidence>
<keyword evidence="1" id="KW-0812">Transmembrane</keyword>
<evidence type="ECO:0000256" key="1">
    <source>
        <dbReference type="SAM" id="Phobius"/>
    </source>
</evidence>
<organism evidence="2 3">
    <name type="scientific">Ditylenchus dipsaci</name>
    <dbReference type="NCBI Taxonomy" id="166011"/>
    <lineage>
        <taxon>Eukaryota</taxon>
        <taxon>Metazoa</taxon>
        <taxon>Ecdysozoa</taxon>
        <taxon>Nematoda</taxon>
        <taxon>Chromadorea</taxon>
        <taxon>Rhabditida</taxon>
        <taxon>Tylenchina</taxon>
        <taxon>Tylenchomorpha</taxon>
        <taxon>Sphaerularioidea</taxon>
        <taxon>Anguinidae</taxon>
        <taxon>Anguininae</taxon>
        <taxon>Ditylenchus</taxon>
    </lineage>
</organism>
<dbReference type="AlphaFoldDB" id="A0A915CN05"/>
<dbReference type="WBParaSite" id="jg10337">
    <property type="protein sequence ID" value="jg10337"/>
    <property type="gene ID" value="jg10337"/>
</dbReference>
<sequence>MSTATAQPPPLILTKVLNNQHNPADNETELLHLPNQGRNGYSIVASNEYHDRLSAASTYNYGSKSQWRYPICQTHCCFTPNWALVSLALGGFLLIVFIYFVCAHLIDW</sequence>
<proteinExistence type="predicted"/>
<evidence type="ECO:0000313" key="2">
    <source>
        <dbReference type="Proteomes" id="UP000887574"/>
    </source>
</evidence>
<keyword evidence="1" id="KW-0472">Membrane</keyword>
<keyword evidence="2" id="KW-1185">Reference proteome</keyword>
<accession>A0A915CN05</accession>
<protein>
    <submittedName>
        <fullName evidence="3">Uncharacterized protein</fullName>
    </submittedName>
</protein>
<feature type="transmembrane region" description="Helical" evidence="1">
    <location>
        <begin position="82"/>
        <end position="106"/>
    </location>
</feature>
<name>A0A915CN05_9BILA</name>
<dbReference type="Proteomes" id="UP000887574">
    <property type="component" value="Unplaced"/>
</dbReference>
<reference evidence="3" key="1">
    <citation type="submission" date="2022-11" db="UniProtKB">
        <authorList>
            <consortium name="WormBaseParasite"/>
        </authorList>
    </citation>
    <scope>IDENTIFICATION</scope>
</reference>
<keyword evidence="1" id="KW-1133">Transmembrane helix</keyword>